<protein>
    <recommendedName>
        <fullName evidence="6">RNA polymerase sigma factor 70 region 4 type 2 domain-containing protein</fullName>
    </recommendedName>
</protein>
<sequence length="176" mass="19226">MDLLRRAIAGPGGAVSGDRETLTSFPAFYRHWTPRLTGYLRAQTADGRWVEAITRESLLAARCGWDELVTCERPGVWLFRVATTLLRRWQAKAREQCTSLDEMVAGEPGGRPDVLAAVRGLPRRQREAVALHCLLEFPVPDVARILGVSEDAAATHVERARGRLAGLVGAAEGGAR</sequence>
<evidence type="ECO:0000256" key="3">
    <source>
        <dbReference type="ARBA" id="ARBA00023082"/>
    </source>
</evidence>
<dbReference type="RefSeq" id="WP_131940783.1">
    <property type="nucleotide sequence ID" value="NZ_BAAAMX010000018.1"/>
</dbReference>
<dbReference type="Proteomes" id="UP000295431">
    <property type="component" value="Unassembled WGS sequence"/>
</dbReference>
<dbReference type="InterPro" id="IPR039425">
    <property type="entry name" value="RNA_pol_sigma-70-like"/>
</dbReference>
<dbReference type="InterPro" id="IPR013249">
    <property type="entry name" value="RNA_pol_sigma70_r4_t2"/>
</dbReference>
<dbReference type="AlphaFoldDB" id="A0A4R4NZM8"/>
<evidence type="ECO:0000256" key="2">
    <source>
        <dbReference type="ARBA" id="ARBA00023015"/>
    </source>
</evidence>
<gene>
    <name evidence="7" type="ORF">E1284_19165</name>
</gene>
<keyword evidence="5" id="KW-0804">Transcription</keyword>
<comment type="caution">
    <text evidence="7">The sequence shown here is derived from an EMBL/GenBank/DDBJ whole genome shotgun (WGS) entry which is preliminary data.</text>
</comment>
<dbReference type="PANTHER" id="PTHR43133">
    <property type="entry name" value="RNA POLYMERASE ECF-TYPE SIGMA FACTO"/>
    <property type="match status" value="1"/>
</dbReference>
<organism evidence="7 8">
    <name type="scientific">Actinomadura bangladeshensis</name>
    <dbReference type="NCBI Taxonomy" id="453573"/>
    <lineage>
        <taxon>Bacteria</taxon>
        <taxon>Bacillati</taxon>
        <taxon>Actinomycetota</taxon>
        <taxon>Actinomycetes</taxon>
        <taxon>Streptosporangiales</taxon>
        <taxon>Thermomonosporaceae</taxon>
        <taxon>Actinomadura</taxon>
    </lineage>
</organism>
<dbReference type="InterPro" id="IPR036388">
    <property type="entry name" value="WH-like_DNA-bd_sf"/>
</dbReference>
<name>A0A4R4NZM8_9ACTN</name>
<reference evidence="7 8" key="1">
    <citation type="submission" date="2019-03" db="EMBL/GenBank/DDBJ databases">
        <title>Draft genome sequences of novel Actinobacteria.</title>
        <authorList>
            <person name="Sahin N."/>
            <person name="Ay H."/>
            <person name="Saygin H."/>
        </authorList>
    </citation>
    <scope>NUCLEOTIDE SEQUENCE [LARGE SCALE GENOMIC DNA]</scope>
    <source>
        <strain evidence="7 8">DSM 45347</strain>
    </source>
</reference>
<keyword evidence="4" id="KW-0238">DNA-binding</keyword>
<evidence type="ECO:0000313" key="8">
    <source>
        <dbReference type="Proteomes" id="UP000295431"/>
    </source>
</evidence>
<evidence type="ECO:0000259" key="6">
    <source>
        <dbReference type="Pfam" id="PF08281"/>
    </source>
</evidence>
<dbReference type="SUPFAM" id="SSF88659">
    <property type="entry name" value="Sigma3 and sigma4 domains of RNA polymerase sigma factors"/>
    <property type="match status" value="1"/>
</dbReference>
<dbReference type="Gene3D" id="1.10.1740.10">
    <property type="match status" value="1"/>
</dbReference>
<dbReference type="InterPro" id="IPR013324">
    <property type="entry name" value="RNA_pol_sigma_r3/r4-like"/>
</dbReference>
<comment type="similarity">
    <text evidence="1">Belongs to the sigma-70 factor family. ECF subfamily.</text>
</comment>
<dbReference type="SUPFAM" id="SSF88946">
    <property type="entry name" value="Sigma2 domain of RNA polymerase sigma factors"/>
    <property type="match status" value="1"/>
</dbReference>
<dbReference type="PANTHER" id="PTHR43133:SF8">
    <property type="entry name" value="RNA POLYMERASE SIGMA FACTOR HI_1459-RELATED"/>
    <property type="match status" value="1"/>
</dbReference>
<proteinExistence type="inferred from homology"/>
<dbReference type="Gene3D" id="1.10.10.10">
    <property type="entry name" value="Winged helix-like DNA-binding domain superfamily/Winged helix DNA-binding domain"/>
    <property type="match status" value="1"/>
</dbReference>
<evidence type="ECO:0000256" key="5">
    <source>
        <dbReference type="ARBA" id="ARBA00023163"/>
    </source>
</evidence>
<keyword evidence="8" id="KW-1185">Reference proteome</keyword>
<dbReference type="GO" id="GO:0016987">
    <property type="term" value="F:sigma factor activity"/>
    <property type="evidence" value="ECO:0007669"/>
    <property type="project" value="UniProtKB-KW"/>
</dbReference>
<evidence type="ECO:0000256" key="4">
    <source>
        <dbReference type="ARBA" id="ARBA00023125"/>
    </source>
</evidence>
<evidence type="ECO:0000313" key="7">
    <source>
        <dbReference type="EMBL" id="TDC13740.1"/>
    </source>
</evidence>
<dbReference type="OrthoDB" id="9803203at2"/>
<evidence type="ECO:0000256" key="1">
    <source>
        <dbReference type="ARBA" id="ARBA00010641"/>
    </source>
</evidence>
<keyword evidence="2" id="KW-0805">Transcription regulation</keyword>
<feature type="domain" description="RNA polymerase sigma factor 70 region 4 type 2" evidence="6">
    <location>
        <begin position="114"/>
        <end position="164"/>
    </location>
</feature>
<dbReference type="GO" id="GO:0006352">
    <property type="term" value="P:DNA-templated transcription initiation"/>
    <property type="evidence" value="ECO:0007669"/>
    <property type="project" value="InterPro"/>
</dbReference>
<keyword evidence="3" id="KW-0731">Sigma factor</keyword>
<accession>A0A4R4NZM8</accession>
<dbReference type="GO" id="GO:0003677">
    <property type="term" value="F:DNA binding"/>
    <property type="evidence" value="ECO:0007669"/>
    <property type="project" value="UniProtKB-KW"/>
</dbReference>
<dbReference type="Pfam" id="PF08281">
    <property type="entry name" value="Sigma70_r4_2"/>
    <property type="match status" value="1"/>
</dbReference>
<dbReference type="InterPro" id="IPR013325">
    <property type="entry name" value="RNA_pol_sigma_r2"/>
</dbReference>
<dbReference type="EMBL" id="SMJW01000092">
    <property type="protein sequence ID" value="TDC13740.1"/>
    <property type="molecule type" value="Genomic_DNA"/>
</dbReference>